<keyword evidence="3" id="KW-1185">Reference proteome</keyword>
<evidence type="ECO:0000313" key="3">
    <source>
        <dbReference type="Proteomes" id="UP000001037"/>
    </source>
</evidence>
<reference evidence="2 3" key="1">
    <citation type="journal article" date="2011" name="Stand. Genomic Sci.">
        <title>Complete genome sequence of the hyperthermophilic chemolithoautotroph Pyrolobus fumarii type strain (1A).</title>
        <authorList>
            <person name="Anderson I."/>
            <person name="Goker M."/>
            <person name="Nolan M."/>
            <person name="Lucas S."/>
            <person name="Hammon N."/>
            <person name="Deshpande S."/>
            <person name="Cheng J.F."/>
            <person name="Tapia R."/>
            <person name="Han C."/>
            <person name="Goodwin L."/>
            <person name="Pitluck S."/>
            <person name="Huntemann M."/>
            <person name="Liolios K."/>
            <person name="Ivanova N."/>
            <person name="Pagani I."/>
            <person name="Mavromatis K."/>
            <person name="Ovchinikova G."/>
            <person name="Pati A."/>
            <person name="Chen A."/>
            <person name="Palaniappan K."/>
            <person name="Land M."/>
            <person name="Hauser L."/>
            <person name="Brambilla E.M."/>
            <person name="Huber H."/>
            <person name="Yasawong M."/>
            <person name="Rohde M."/>
            <person name="Spring S."/>
            <person name="Abt B."/>
            <person name="Sikorski J."/>
            <person name="Wirth R."/>
            <person name="Detter J.C."/>
            <person name="Woyke T."/>
            <person name="Bristow J."/>
            <person name="Eisen J.A."/>
            <person name="Markowitz V."/>
            <person name="Hugenholtz P."/>
            <person name="Kyrpides N.C."/>
            <person name="Klenk H.P."/>
            <person name="Lapidus A."/>
        </authorList>
    </citation>
    <scope>NUCLEOTIDE SEQUENCE [LARGE SCALE GENOMIC DNA]</scope>
    <source>
        <strain evidence="3">DSM 11204 / 1A</strain>
    </source>
</reference>
<feature type="transmembrane region" description="Helical" evidence="1">
    <location>
        <begin position="163"/>
        <end position="182"/>
    </location>
</feature>
<proteinExistence type="predicted"/>
<accession>G0EGP7</accession>
<dbReference type="Proteomes" id="UP000001037">
    <property type="component" value="Chromosome"/>
</dbReference>
<sequence length="461" mass="49265">MIVTRGRIVKIHVIVAYTLVALVLLWGVLLSPPFRELRVALGFPAELPGSRFNGWAAEIIASDIEDASFYLARVSHYYHVVFAALLYASLVLSAGVLGDRIPLNTLTLALVGALMTAVGGIGYAYFARLFYLHGLFIAGLAFLFAAGVLVAQSLWKPRSEIEIGLFASVLLLLIGGVVGGYVGSSYMDDSLADAFVKAKIASRFDPDLGEHVEVWRAMTGHAHAMVTLVLTGSMLVGFAATGPRWARPRLAKLSLWAVTLSLAATAVGSYLVWPLGGIAHKIITPSSLVLLIASLLAAFALRAPPPMTADGALVHGLRVGLVSMWPLVVVPGAIVAVSLHKPVFFDPPMRDPSRDWAELAYSIGHWHILLAAWGVTLLITLLASIGRSRLAVLSAWLAVVGFLVASAGVNLYALTAPPGAYSPNPYDNLWVRLLIEPGLTIMALAAILGYVEALRWALNKQ</sequence>
<feature type="transmembrane region" description="Helical" evidence="1">
    <location>
        <begin position="253"/>
        <end position="276"/>
    </location>
</feature>
<feature type="transmembrane region" description="Helical" evidence="1">
    <location>
        <begin position="390"/>
        <end position="409"/>
    </location>
</feature>
<feature type="transmembrane region" description="Helical" evidence="1">
    <location>
        <begin position="429"/>
        <end position="451"/>
    </location>
</feature>
<keyword evidence="1" id="KW-0472">Membrane</keyword>
<feature type="transmembrane region" description="Helical" evidence="1">
    <location>
        <begin position="105"/>
        <end position="125"/>
    </location>
</feature>
<feature type="transmembrane region" description="Helical" evidence="1">
    <location>
        <begin position="131"/>
        <end position="151"/>
    </location>
</feature>
<name>G0EGP7_PYRF1</name>
<feature type="transmembrane region" description="Helical" evidence="1">
    <location>
        <begin position="313"/>
        <end position="339"/>
    </location>
</feature>
<gene>
    <name evidence="2" type="ordered locus">Pyrfu_1337</name>
</gene>
<evidence type="ECO:0000256" key="1">
    <source>
        <dbReference type="SAM" id="Phobius"/>
    </source>
</evidence>
<dbReference type="HOGENOM" id="CLU_592671_0_0_2"/>
<dbReference type="KEGG" id="pfm:Pyrfu_1337"/>
<feature type="transmembrane region" description="Helical" evidence="1">
    <location>
        <begin position="359"/>
        <end position="383"/>
    </location>
</feature>
<dbReference type="InParanoid" id="G0EGP7"/>
<feature type="transmembrane region" description="Helical" evidence="1">
    <location>
        <begin position="12"/>
        <end position="29"/>
    </location>
</feature>
<organism evidence="2 3">
    <name type="scientific">Pyrolobus fumarii (strain DSM 11204 / 1A)</name>
    <dbReference type="NCBI Taxonomy" id="694429"/>
    <lineage>
        <taxon>Archaea</taxon>
        <taxon>Thermoproteota</taxon>
        <taxon>Thermoprotei</taxon>
        <taxon>Desulfurococcales</taxon>
        <taxon>Pyrodictiaceae</taxon>
        <taxon>Pyrolobus</taxon>
    </lineage>
</organism>
<protein>
    <submittedName>
        <fullName evidence="2">Uncharacterized protein</fullName>
    </submittedName>
</protein>
<dbReference type="AlphaFoldDB" id="G0EGP7"/>
<evidence type="ECO:0000313" key="2">
    <source>
        <dbReference type="EMBL" id="AEM39195.1"/>
    </source>
</evidence>
<feature type="transmembrane region" description="Helical" evidence="1">
    <location>
        <begin position="282"/>
        <end position="301"/>
    </location>
</feature>
<keyword evidence="1" id="KW-0812">Transmembrane</keyword>
<keyword evidence="1" id="KW-1133">Transmembrane helix</keyword>
<dbReference type="eggNOG" id="arCOG07070">
    <property type="taxonomic scope" value="Archaea"/>
</dbReference>
<feature type="transmembrane region" description="Helical" evidence="1">
    <location>
        <begin position="222"/>
        <end position="241"/>
    </location>
</feature>
<dbReference type="EMBL" id="CP002838">
    <property type="protein sequence ID" value="AEM39195.1"/>
    <property type="molecule type" value="Genomic_DNA"/>
</dbReference>
<feature type="transmembrane region" description="Helical" evidence="1">
    <location>
        <begin position="77"/>
        <end position="98"/>
    </location>
</feature>